<dbReference type="GO" id="GO:0005694">
    <property type="term" value="C:chromosome"/>
    <property type="evidence" value="ECO:0007669"/>
    <property type="project" value="UniProtKB-ARBA"/>
</dbReference>
<keyword evidence="2" id="KW-0547">Nucleotide-binding</keyword>
<protein>
    <submittedName>
        <fullName evidence="11">Regulator of nonsense transcripts 1 (UPF1, RENT1)</fullName>
    </submittedName>
</protein>
<accession>A0A075GLV8</accession>
<feature type="coiled-coil region" evidence="6">
    <location>
        <begin position="79"/>
        <end position="106"/>
    </location>
</feature>
<dbReference type="EMBL" id="KF900725">
    <property type="protein sequence ID" value="AIF05006.1"/>
    <property type="molecule type" value="Genomic_DNA"/>
</dbReference>
<dbReference type="Gene3D" id="2.40.30.270">
    <property type="match status" value="1"/>
</dbReference>
<dbReference type="GO" id="GO:0043139">
    <property type="term" value="F:5'-3' DNA helicase activity"/>
    <property type="evidence" value="ECO:0007669"/>
    <property type="project" value="TreeGrafter"/>
</dbReference>
<keyword evidence="6" id="KW-0175">Coiled coil</keyword>
<organism evidence="11">
    <name type="scientific">uncultured marine group II/III euryarchaeote KM3_178_D06</name>
    <dbReference type="NCBI Taxonomy" id="1457940"/>
    <lineage>
        <taxon>Archaea</taxon>
        <taxon>Methanobacteriati</taxon>
        <taxon>Methanobacteriota</taxon>
        <taxon>environmental samples</taxon>
    </lineage>
</organism>
<feature type="domain" description="DNA2/NAM7 helicase-like C-terminal" evidence="9">
    <location>
        <begin position="474"/>
        <end position="674"/>
    </location>
</feature>
<gene>
    <name evidence="11" type="primary">RENT1</name>
    <name evidence="11" type="synonym">UPF1</name>
</gene>
<name>A0A075GLV8_9EURY</name>
<dbReference type="InterPro" id="IPR027417">
    <property type="entry name" value="P-loop_NTPase"/>
</dbReference>
<dbReference type="Pfam" id="PF13087">
    <property type="entry name" value="AAA_12"/>
    <property type="match status" value="1"/>
</dbReference>
<dbReference type="InterPro" id="IPR050534">
    <property type="entry name" value="Coronavir_polyprotein_1ab"/>
</dbReference>
<dbReference type="CDD" id="cd18808">
    <property type="entry name" value="SF1_C_Upf1"/>
    <property type="match status" value="1"/>
</dbReference>
<dbReference type="FunFam" id="3.40.50.300:FF:000326">
    <property type="entry name" value="P-loop containing nucleoside triphosphate hydrolase"/>
    <property type="match status" value="1"/>
</dbReference>
<evidence type="ECO:0000256" key="1">
    <source>
        <dbReference type="ARBA" id="ARBA00007913"/>
    </source>
</evidence>
<evidence type="ECO:0000256" key="4">
    <source>
        <dbReference type="ARBA" id="ARBA00022806"/>
    </source>
</evidence>
<comment type="similarity">
    <text evidence="1">Belongs to the DNA2/NAM7 helicase family.</text>
</comment>
<dbReference type="AlphaFoldDB" id="A0A075GLV8"/>
<feature type="compositionally biased region" description="Basic and acidic residues" evidence="7">
    <location>
        <begin position="8"/>
        <end position="24"/>
    </location>
</feature>
<dbReference type="Pfam" id="PF13086">
    <property type="entry name" value="AAA_11"/>
    <property type="match status" value="1"/>
</dbReference>
<dbReference type="Pfam" id="PF21138">
    <property type="entry name" value="SMUBP-2_HCS1_1B"/>
    <property type="match status" value="1"/>
</dbReference>
<keyword evidence="5" id="KW-0067">ATP-binding</keyword>
<dbReference type="InterPro" id="IPR047187">
    <property type="entry name" value="SF1_C_Upf1"/>
</dbReference>
<reference evidence="11" key="1">
    <citation type="journal article" date="2014" name="Genome Biol. Evol.">
        <title>Pangenome evidence for extensive interdomain horizontal transfer affecting lineage core and shell genes in uncultured planktonic thaumarchaeota and euryarchaeota.</title>
        <authorList>
            <person name="Deschamps P."/>
            <person name="Zivanovic Y."/>
            <person name="Moreira D."/>
            <person name="Rodriguez-Valera F."/>
            <person name="Lopez-Garcia P."/>
        </authorList>
    </citation>
    <scope>NUCLEOTIDE SEQUENCE</scope>
</reference>
<evidence type="ECO:0000256" key="7">
    <source>
        <dbReference type="SAM" id="MobiDB-lite"/>
    </source>
</evidence>
<feature type="domain" description="DNA2/NAM7 helicase helicase" evidence="8">
    <location>
        <begin position="251"/>
        <end position="467"/>
    </location>
</feature>
<dbReference type="InterPro" id="IPR041677">
    <property type="entry name" value="DNA2/NAM7_AAA_11"/>
</dbReference>
<dbReference type="Gene3D" id="3.40.50.300">
    <property type="entry name" value="P-loop containing nucleotide triphosphate hydrolases"/>
    <property type="match status" value="2"/>
</dbReference>
<proteinExistence type="inferred from homology"/>
<evidence type="ECO:0000256" key="2">
    <source>
        <dbReference type="ARBA" id="ARBA00022741"/>
    </source>
</evidence>
<dbReference type="GO" id="GO:0016787">
    <property type="term" value="F:hydrolase activity"/>
    <property type="evidence" value="ECO:0007669"/>
    <property type="project" value="UniProtKB-KW"/>
</dbReference>
<evidence type="ECO:0000259" key="8">
    <source>
        <dbReference type="Pfam" id="PF13086"/>
    </source>
</evidence>
<feature type="region of interest" description="Disordered" evidence="7">
    <location>
        <begin position="1"/>
        <end position="70"/>
    </location>
</feature>
<dbReference type="GO" id="GO:0005524">
    <property type="term" value="F:ATP binding"/>
    <property type="evidence" value="ECO:0007669"/>
    <property type="project" value="UniProtKB-KW"/>
</dbReference>
<dbReference type="PANTHER" id="PTHR43788">
    <property type="entry name" value="DNA2/NAM7 HELICASE FAMILY MEMBER"/>
    <property type="match status" value="1"/>
</dbReference>
<evidence type="ECO:0000256" key="3">
    <source>
        <dbReference type="ARBA" id="ARBA00022801"/>
    </source>
</evidence>
<sequence>MAQSARVMIRERCGLGVAKRERGSKGGSKGGSGRGGRRGSVHRVGPSDEFEARGRDDEEETTRFTRAQDHHGRYSRLTTWELEDEMEQVEERLKSWSKKKLEANGLALFNAEGRNDGWMFGDRVLKFYPPKGQDFPRHRFSQGDIVTICRNNPSHDAVTEGIVLNRGRRHLRVVASETPERLRSGTWRIDRGANRVAHDRMQDALRELLRDDPNTSLSDLLLGKPRDMMMAAETPPDIRGVKRRPVKIDEQLNESQFAAVEAALAHRLTLVQGPPGTGKTHTAVRILKGWAEEGTGPILACADSNVAVDNLLEGLLALGVRAVRIGQPVKVRSNLREATVRARMEAHPLQEEVRELLGLQEDLQRRLPSLKGKDKGLGHRDLKNGWRDIRALENEMIEDIIDTAEVVCATCIGVGHPMLDKRRFPNLLIDESTQATEPATWVPIMRACRRLVLVGDHRQLPPTVISKRAEEDGLDRSLFERLVDLGIEPHLLNTQYRMHPTIAEFPSSRYYDNLLENGVTAEQRPPPAGFLWPDWERPVAFIPVDGAEELAEDGASRLNVAEAGWVVKVVQDLLAPGDLQPNDIGVVSPYNGQVRLLADMLHEAGGLDEDDESAKFRGLEVRSVDGYQGREKEVIVLSTVRANETGEVGFLRDHRRLNVAITRAKRGLIVIGSPNTLRHDSDWEAWLDWAGEQKLEAWHVLQGN</sequence>
<feature type="domain" description="Helicase SMUBP-2/HCS1 1B" evidence="10">
    <location>
        <begin position="80"/>
        <end position="180"/>
    </location>
</feature>
<dbReference type="SUPFAM" id="SSF52540">
    <property type="entry name" value="P-loop containing nucleoside triphosphate hydrolases"/>
    <property type="match status" value="1"/>
</dbReference>
<evidence type="ECO:0000259" key="10">
    <source>
        <dbReference type="Pfam" id="PF21138"/>
    </source>
</evidence>
<feature type="compositionally biased region" description="Gly residues" evidence="7">
    <location>
        <begin position="25"/>
        <end position="34"/>
    </location>
</feature>
<keyword evidence="4" id="KW-0347">Helicase</keyword>
<evidence type="ECO:0000256" key="5">
    <source>
        <dbReference type="ARBA" id="ARBA00022840"/>
    </source>
</evidence>
<evidence type="ECO:0000313" key="11">
    <source>
        <dbReference type="EMBL" id="AIF05006.1"/>
    </source>
</evidence>
<evidence type="ECO:0000259" key="9">
    <source>
        <dbReference type="Pfam" id="PF13087"/>
    </source>
</evidence>
<evidence type="ECO:0000256" key="6">
    <source>
        <dbReference type="SAM" id="Coils"/>
    </source>
</evidence>
<dbReference type="PANTHER" id="PTHR43788:SF13">
    <property type="entry name" value="REGULATOR OF NONSENSE TRANSCRIPTS 1"/>
    <property type="match status" value="1"/>
</dbReference>
<dbReference type="InterPro" id="IPR048761">
    <property type="entry name" value="SMUBP-2_HCS1_1B"/>
</dbReference>
<dbReference type="GO" id="GO:0003723">
    <property type="term" value="F:RNA binding"/>
    <property type="evidence" value="ECO:0007669"/>
    <property type="project" value="InterPro"/>
</dbReference>
<dbReference type="InterPro" id="IPR041679">
    <property type="entry name" value="DNA2/NAM7-like_C"/>
</dbReference>
<keyword evidence="3" id="KW-0378">Hydrolase</keyword>
<feature type="compositionally biased region" description="Basic and acidic residues" evidence="7">
    <location>
        <begin position="50"/>
        <end position="70"/>
    </location>
</feature>